<protein>
    <submittedName>
        <fullName evidence="4">RepA</fullName>
    </submittedName>
</protein>
<comment type="similarity">
    <text evidence="1">Belongs to the Gram-positive plasmids replication protein type 1 family.</text>
</comment>
<evidence type="ECO:0000256" key="2">
    <source>
        <dbReference type="ARBA" id="ARBA00022705"/>
    </source>
</evidence>
<dbReference type="AlphaFoldDB" id="Q9L6K3"/>
<feature type="region of interest" description="Disordered" evidence="3">
    <location>
        <begin position="1"/>
        <end position="23"/>
    </location>
</feature>
<dbReference type="EMBL" id="AF233873">
    <property type="protein sequence ID" value="AAF37870.1"/>
    <property type="molecule type" value="Genomic_DNA"/>
</dbReference>
<keyword evidence="4" id="KW-0614">Plasmid</keyword>
<accession>Q9L6K3</accession>
<evidence type="ECO:0000256" key="3">
    <source>
        <dbReference type="SAM" id="MobiDB-lite"/>
    </source>
</evidence>
<proteinExistence type="inferred from homology"/>
<keyword evidence="2" id="KW-0235">DNA replication</keyword>
<dbReference type="Pfam" id="PF01446">
    <property type="entry name" value="Rep_1"/>
    <property type="match status" value="1"/>
</dbReference>
<name>Q9L6K3_9GAMM</name>
<dbReference type="GO" id="GO:0003677">
    <property type="term" value="F:DNA binding"/>
    <property type="evidence" value="ECO:0007669"/>
    <property type="project" value="InterPro"/>
</dbReference>
<organism evidence="4">
    <name type="scientific">Methylophaga thalassica</name>
    <dbReference type="NCBI Taxonomy" id="40223"/>
    <lineage>
        <taxon>Bacteria</taxon>
        <taxon>Pseudomonadati</taxon>
        <taxon>Pseudomonadota</taxon>
        <taxon>Gammaproteobacteria</taxon>
        <taxon>Thiotrichales</taxon>
        <taxon>Piscirickettsiaceae</taxon>
        <taxon>Methylophaga</taxon>
    </lineage>
</organism>
<evidence type="ECO:0000313" key="4">
    <source>
        <dbReference type="EMBL" id="AAF37870.1"/>
    </source>
</evidence>
<sequence length="325" mass="37079">MTHKEKPPVTEEVLADEVTEGLQSESEKLPNKILRYSRARERALLILDEVTQQYHQTGNPYFSKISDKLNSCGNYLSFRHYYTVDKVRLHAASFCKKHLFCPLCAIRRASKQLSSYMQRYKAIMSENPSLVPVMITLTVKNGDDLLERYDHLVKSVQVLNRKRTRARTGSRDKTEFSKIEASVGSYEFTNKGKGWHPHVHIAALVTAHIDQQALSAEWKKATGDSFIVDVRPIGQIQEPIKGFLEVFKYALKFSDLTSEQQVQAAVTLDARRLLFSTGLFRGTQVPESLIDEPLEGLPYIQLFYKYLQGIGYTLDPEKSTKSNNI</sequence>
<dbReference type="GO" id="GO:0006260">
    <property type="term" value="P:DNA replication"/>
    <property type="evidence" value="ECO:0007669"/>
    <property type="project" value="UniProtKB-KW"/>
</dbReference>
<reference evidence="4" key="1">
    <citation type="journal article" date="2000" name="Plasmid">
        <title>Genetic analysis and complete nucleotide sequence of a 2-kb cryptic plasmid from the marine methylotroph Methylophaga thalassica S1.</title>
        <authorList>
            <person name="Chistoserdov A.Y."/>
        </authorList>
    </citation>
    <scope>NUCLEOTIDE SEQUENCE</scope>
    <source>
        <strain evidence="4">S1</strain>
        <plasmid evidence="4">unnamed</plasmid>
    </source>
</reference>
<geneLocation type="plasmid" evidence="4">
    <name>unnamed</name>
</geneLocation>
<dbReference type="InterPro" id="IPR000989">
    <property type="entry name" value="Rep"/>
</dbReference>
<evidence type="ECO:0000256" key="1">
    <source>
        <dbReference type="ARBA" id="ARBA00008909"/>
    </source>
</evidence>